<dbReference type="GO" id="GO:0009451">
    <property type="term" value="P:RNA modification"/>
    <property type="evidence" value="ECO:0007669"/>
    <property type="project" value="InterPro"/>
</dbReference>
<organism evidence="4">
    <name type="scientific">Arthroderma gypseum (strain ATCC MYA-4604 / CBS 118893)</name>
    <name type="common">Microsporum gypseum</name>
    <dbReference type="NCBI Taxonomy" id="535722"/>
    <lineage>
        <taxon>Eukaryota</taxon>
        <taxon>Fungi</taxon>
        <taxon>Dikarya</taxon>
        <taxon>Ascomycota</taxon>
        <taxon>Pezizomycotina</taxon>
        <taxon>Eurotiomycetes</taxon>
        <taxon>Eurotiomycetidae</taxon>
        <taxon>Onygenales</taxon>
        <taxon>Arthrodermataceae</taxon>
        <taxon>Nannizzia</taxon>
    </lineage>
</organism>
<dbReference type="GeneID" id="10025087"/>
<dbReference type="eggNOG" id="KOG4197">
    <property type="taxonomic scope" value="Eukaryota"/>
</dbReference>
<evidence type="ECO:0000256" key="1">
    <source>
        <dbReference type="PROSITE-ProRule" id="PRU00708"/>
    </source>
</evidence>
<feature type="compositionally biased region" description="Acidic residues" evidence="2">
    <location>
        <begin position="97"/>
        <end position="117"/>
    </location>
</feature>
<dbReference type="Gene3D" id="1.25.40.10">
    <property type="entry name" value="Tetratricopeptide repeat domain"/>
    <property type="match status" value="2"/>
</dbReference>
<dbReference type="STRING" id="535722.E4V4U6"/>
<name>E4V4U6_ARTGP</name>
<dbReference type="PANTHER" id="PTHR47926:SF347">
    <property type="entry name" value="PENTATRICOPEPTIDE REPEAT-CONTAINING PROTEIN"/>
    <property type="match status" value="1"/>
</dbReference>
<sequence length="797" mass="90199">MLRPGNFSLGCTRASRASTILTSARNTTSPVSLLSRTQHPSYLIRHYTPIRTWKKRNSSGSSEISPDTTQWGTKDRYRTIEQRGKWQRKAQMKAAETVEDRDLEEDQEEAEENEDDENGHIRPEPKKRMSQAEFEREMQFINYDRVALARRVNQLLKLGHEERATLLVWASQNAKIDCIVSWNALIEHKMKNGRRKEAVKLFNDMKKRGRSPNEQTFTILLSGLATGSSKYSSETALNLFESMKNSNSESKPNIIHINAVLNVCARNRDMKSLWAFAGEIPEYGESAPNSVTYTIILNAIRTSVLEFTDTLDPSKGPRAVKEISRRKRIAVSSGKKLWGEIISKWRKGDLVLDSRLVTSMARLLAIEDTEKSYFDVLRLYKQCMSLRVPPAIEAEVMKLQSIPDETSDDNELLTREEKKRKEEERNMLLHLFDPVDLAEIRAALKGKPGSKKHPAVSLPAPTNVELSLLIQICQKMAHNGIASGRHYWTALTSAGEDSHNVKPDSSSCHEYLRLLRHHRASAESLKVIENHMVSENLVAGKTITIALSTCSRDRNNPNVLDTANRILDISAVAPKLDPSYILRYIELVRALINKEKLVSDSTNIDKARLKYSPNSLPTVPTELHLTRLLKALAHLRLRTQDIIELLAFSYIRYEKIPIGSGFASSSQDREREPNTISNAGPDDAEKDVTAQKALRKLKTQSFAVSGKAPEAPSRIELLKVLWQSHSLYKRILNPQPVSSSFDSARETISVSSFLSDSDRDWLAKDCERLSMFAPYFKQFATREVMSSDVEADREQGI</sequence>
<dbReference type="InParanoid" id="E4V4U6"/>
<dbReference type="OrthoDB" id="185373at2759"/>
<protein>
    <submittedName>
        <fullName evidence="3">Pentatricopeptide repeat protein</fullName>
    </submittedName>
</protein>
<feature type="region of interest" description="Disordered" evidence="2">
    <location>
        <begin position="54"/>
        <end position="131"/>
    </location>
</feature>
<evidence type="ECO:0000256" key="2">
    <source>
        <dbReference type="SAM" id="MobiDB-lite"/>
    </source>
</evidence>
<feature type="compositionally biased region" description="Basic and acidic residues" evidence="2">
    <location>
        <begin position="118"/>
        <end position="127"/>
    </location>
</feature>
<feature type="compositionally biased region" description="Basic and acidic residues" evidence="2">
    <location>
        <begin position="73"/>
        <end position="84"/>
    </location>
</feature>
<dbReference type="InterPro" id="IPR046960">
    <property type="entry name" value="PPR_At4g14850-like_plant"/>
</dbReference>
<accession>E4V4U6</accession>
<proteinExistence type="predicted"/>
<gene>
    <name evidence="3" type="ORF">MGYG_08024</name>
</gene>
<dbReference type="VEuPathDB" id="FungiDB:MGYG_08024"/>
<dbReference type="RefSeq" id="XP_003169855.1">
    <property type="nucleotide sequence ID" value="XM_003169807.1"/>
</dbReference>
<dbReference type="GO" id="GO:0003723">
    <property type="term" value="F:RNA binding"/>
    <property type="evidence" value="ECO:0007669"/>
    <property type="project" value="InterPro"/>
</dbReference>
<dbReference type="EMBL" id="DS989829">
    <property type="protein sequence ID" value="EFR05020.1"/>
    <property type="molecule type" value="Genomic_DNA"/>
</dbReference>
<feature type="repeat" description="PPR" evidence="1">
    <location>
        <begin position="178"/>
        <end position="212"/>
    </location>
</feature>
<dbReference type="InterPro" id="IPR002885">
    <property type="entry name" value="PPR_rpt"/>
</dbReference>
<dbReference type="HOGENOM" id="CLU_019476_0_0_1"/>
<dbReference type="PANTHER" id="PTHR47926">
    <property type="entry name" value="PENTATRICOPEPTIDE REPEAT-CONTAINING PROTEIN"/>
    <property type="match status" value="1"/>
</dbReference>
<feature type="compositionally biased region" description="Polar residues" evidence="2">
    <location>
        <begin position="58"/>
        <end position="72"/>
    </location>
</feature>
<keyword evidence="4" id="KW-1185">Reference proteome</keyword>
<dbReference type="AlphaFoldDB" id="E4V4U6"/>
<dbReference type="Proteomes" id="UP000002669">
    <property type="component" value="Unassembled WGS sequence"/>
</dbReference>
<evidence type="ECO:0000313" key="4">
    <source>
        <dbReference type="Proteomes" id="UP000002669"/>
    </source>
</evidence>
<reference evidence="4" key="1">
    <citation type="journal article" date="2012" name="MBio">
        <title>Comparative genome analysis of Trichophyton rubrum and related dermatophytes reveals candidate genes involved in infection.</title>
        <authorList>
            <person name="Martinez D.A."/>
            <person name="Oliver B.G."/>
            <person name="Graeser Y."/>
            <person name="Goldberg J.M."/>
            <person name="Li W."/>
            <person name="Martinez-Rossi N.M."/>
            <person name="Monod M."/>
            <person name="Shelest E."/>
            <person name="Barton R.C."/>
            <person name="Birch E."/>
            <person name="Brakhage A.A."/>
            <person name="Chen Z."/>
            <person name="Gurr S.J."/>
            <person name="Heiman D."/>
            <person name="Heitman J."/>
            <person name="Kosti I."/>
            <person name="Rossi A."/>
            <person name="Saif S."/>
            <person name="Samalova M."/>
            <person name="Saunders C.W."/>
            <person name="Shea T."/>
            <person name="Summerbell R.C."/>
            <person name="Xu J."/>
            <person name="Young S."/>
            <person name="Zeng Q."/>
            <person name="Birren B.W."/>
            <person name="Cuomo C.A."/>
            <person name="White T.C."/>
        </authorList>
    </citation>
    <scope>NUCLEOTIDE SEQUENCE [LARGE SCALE GENOMIC DNA]</scope>
    <source>
        <strain evidence="4">ATCC MYA-4604 / CBS 118893</strain>
    </source>
</reference>
<dbReference type="InterPro" id="IPR011990">
    <property type="entry name" value="TPR-like_helical_dom_sf"/>
</dbReference>
<dbReference type="PROSITE" id="PS51375">
    <property type="entry name" value="PPR"/>
    <property type="match status" value="1"/>
</dbReference>
<dbReference type="Pfam" id="PF13041">
    <property type="entry name" value="PPR_2"/>
    <property type="match status" value="1"/>
</dbReference>
<feature type="region of interest" description="Disordered" evidence="2">
    <location>
        <begin position="662"/>
        <end position="685"/>
    </location>
</feature>
<dbReference type="NCBIfam" id="TIGR00756">
    <property type="entry name" value="PPR"/>
    <property type="match status" value="1"/>
</dbReference>
<evidence type="ECO:0000313" key="3">
    <source>
        <dbReference type="EMBL" id="EFR05020.1"/>
    </source>
</evidence>
<dbReference type="OMA" id="VAWNHLL"/>